<dbReference type="PANTHER" id="PTHR14413:SF16">
    <property type="entry name" value="LARGE RIBOSOMAL SUBUNIT PROTEIN BL17M"/>
    <property type="match status" value="1"/>
</dbReference>
<dbReference type="STRING" id="1560234.SP90_00660"/>
<evidence type="ECO:0000256" key="3">
    <source>
        <dbReference type="ARBA" id="ARBA00023274"/>
    </source>
</evidence>
<dbReference type="OrthoDB" id="9809073at2"/>
<dbReference type="InterPro" id="IPR047859">
    <property type="entry name" value="Ribosomal_bL17_CS"/>
</dbReference>
<evidence type="ECO:0000256" key="2">
    <source>
        <dbReference type="ARBA" id="ARBA00022980"/>
    </source>
</evidence>
<dbReference type="GO" id="GO:0022625">
    <property type="term" value="C:cytosolic large ribosomal subunit"/>
    <property type="evidence" value="ECO:0007669"/>
    <property type="project" value="TreeGrafter"/>
</dbReference>
<dbReference type="RefSeq" id="WP_066851529.1">
    <property type="nucleotide sequence ID" value="NZ_JXMS01000001.1"/>
</dbReference>
<dbReference type="InterPro" id="IPR000456">
    <property type="entry name" value="Ribosomal_bL17"/>
</dbReference>
<organism evidence="7 8">
    <name type="scientific">Halodesulfovibrio spirochaetisodalis</name>
    <dbReference type="NCBI Taxonomy" id="1560234"/>
    <lineage>
        <taxon>Bacteria</taxon>
        <taxon>Pseudomonadati</taxon>
        <taxon>Thermodesulfobacteriota</taxon>
        <taxon>Desulfovibrionia</taxon>
        <taxon>Desulfovibrionales</taxon>
        <taxon>Desulfovibrionaceae</taxon>
        <taxon>Halodesulfovibrio</taxon>
    </lineage>
</organism>
<evidence type="ECO:0000313" key="7">
    <source>
        <dbReference type="EMBL" id="OBQ57596.1"/>
    </source>
</evidence>
<keyword evidence="3 4" id="KW-0687">Ribonucleoprotein</keyword>
<dbReference type="SUPFAM" id="SSF64263">
    <property type="entry name" value="Prokaryotic ribosomal protein L17"/>
    <property type="match status" value="1"/>
</dbReference>
<dbReference type="HAMAP" id="MF_01368">
    <property type="entry name" value="Ribosomal_bL17"/>
    <property type="match status" value="1"/>
</dbReference>
<gene>
    <name evidence="4" type="primary">rplQ</name>
    <name evidence="7" type="ORF">SP90_00660</name>
</gene>
<dbReference type="InterPro" id="IPR036373">
    <property type="entry name" value="Ribosomal_bL17_sf"/>
</dbReference>
<dbReference type="Pfam" id="PF01196">
    <property type="entry name" value="Ribosomal_L17"/>
    <property type="match status" value="1"/>
</dbReference>
<feature type="region of interest" description="Disordered" evidence="6">
    <location>
        <begin position="121"/>
        <end position="151"/>
    </location>
</feature>
<comment type="subunit">
    <text evidence="4">Part of the 50S ribosomal subunit. Contacts protein L32.</text>
</comment>
<comment type="caution">
    <text evidence="7">The sequence shown here is derived from an EMBL/GenBank/DDBJ whole genome shotgun (WGS) entry which is preliminary data.</text>
</comment>
<dbReference type="Proteomes" id="UP000091979">
    <property type="component" value="Unassembled WGS sequence"/>
</dbReference>
<evidence type="ECO:0000256" key="4">
    <source>
        <dbReference type="HAMAP-Rule" id="MF_01368"/>
    </source>
</evidence>
<dbReference type="FunFam" id="3.90.1030.10:FF:000001">
    <property type="entry name" value="50S ribosomal protein L17"/>
    <property type="match status" value="1"/>
</dbReference>
<comment type="similarity">
    <text evidence="1 4 5">Belongs to the bacterial ribosomal protein bL17 family.</text>
</comment>
<dbReference type="PANTHER" id="PTHR14413">
    <property type="entry name" value="RIBOSOMAL PROTEIN L17"/>
    <property type="match status" value="1"/>
</dbReference>
<keyword evidence="8" id="KW-1185">Reference proteome</keyword>
<dbReference type="GO" id="GO:0006412">
    <property type="term" value="P:translation"/>
    <property type="evidence" value="ECO:0007669"/>
    <property type="project" value="UniProtKB-UniRule"/>
</dbReference>
<feature type="compositionally biased region" description="Low complexity" evidence="6">
    <location>
        <begin position="141"/>
        <end position="151"/>
    </location>
</feature>
<evidence type="ECO:0000256" key="1">
    <source>
        <dbReference type="ARBA" id="ARBA00008777"/>
    </source>
</evidence>
<proteinExistence type="inferred from homology"/>
<protein>
    <recommendedName>
        <fullName evidence="4">Large ribosomal subunit protein bL17</fullName>
    </recommendedName>
</protein>
<evidence type="ECO:0000313" key="8">
    <source>
        <dbReference type="Proteomes" id="UP000091979"/>
    </source>
</evidence>
<dbReference type="PATRIC" id="fig|1560234.3.peg.141"/>
<dbReference type="PROSITE" id="PS01167">
    <property type="entry name" value="RIBOSOMAL_L17"/>
    <property type="match status" value="1"/>
</dbReference>
<dbReference type="NCBIfam" id="TIGR00059">
    <property type="entry name" value="L17"/>
    <property type="match status" value="1"/>
</dbReference>
<keyword evidence="2 4" id="KW-0689">Ribosomal protein</keyword>
<name>A0A1B7XQ40_9BACT</name>
<sequence length="151" mass="16661">MRHSKSGKKFSRTPAHRKAMFRNMAKSLLTHYSLRTTVVKAKSLRGVVEPLITLAKRNDLHARRQAYKVLGSHQLVKVLFDEIGPLFEGVPGGYTRVIKLSTPRKGDNAPMAVIELIRKPGAEESESAAPMSKEQKDEAVKQAVEAATAAE</sequence>
<dbReference type="AlphaFoldDB" id="A0A1B7XQ40"/>
<evidence type="ECO:0000256" key="6">
    <source>
        <dbReference type="SAM" id="MobiDB-lite"/>
    </source>
</evidence>
<dbReference type="Gene3D" id="3.90.1030.10">
    <property type="entry name" value="Ribosomal protein L17"/>
    <property type="match status" value="1"/>
</dbReference>
<dbReference type="EMBL" id="JXMS01000001">
    <property type="protein sequence ID" value="OBQ57596.1"/>
    <property type="molecule type" value="Genomic_DNA"/>
</dbReference>
<evidence type="ECO:0000256" key="5">
    <source>
        <dbReference type="RuleBase" id="RU000660"/>
    </source>
</evidence>
<reference evidence="7 8" key="1">
    <citation type="submission" date="2015-01" db="EMBL/GenBank/DDBJ databases">
        <title>Desulfovibrio sp. JC271 draft genome sequence.</title>
        <authorList>
            <person name="Shivani Y."/>
            <person name="Subhash Y."/>
            <person name="Sasikala C."/>
            <person name="Ramana C.V."/>
        </authorList>
    </citation>
    <scope>NUCLEOTIDE SEQUENCE [LARGE SCALE GENOMIC DNA]</scope>
    <source>
        <strain evidence="7 8">JC271</strain>
    </source>
</reference>
<dbReference type="GO" id="GO:0003735">
    <property type="term" value="F:structural constituent of ribosome"/>
    <property type="evidence" value="ECO:0007669"/>
    <property type="project" value="InterPro"/>
</dbReference>
<accession>A0A1B7XQ40</accession>